<proteinExistence type="predicted"/>
<keyword evidence="2" id="KW-0812">Transmembrane</keyword>
<organism evidence="3 4">
    <name type="scientific">Vibrio qingdaonensis</name>
    <dbReference type="NCBI Taxonomy" id="2829491"/>
    <lineage>
        <taxon>Bacteria</taxon>
        <taxon>Pseudomonadati</taxon>
        <taxon>Pseudomonadota</taxon>
        <taxon>Gammaproteobacteria</taxon>
        <taxon>Vibrionales</taxon>
        <taxon>Vibrionaceae</taxon>
        <taxon>Vibrio</taxon>
    </lineage>
</organism>
<keyword evidence="1" id="KW-0175">Coiled coil</keyword>
<keyword evidence="2" id="KW-0472">Membrane</keyword>
<evidence type="ECO:0000256" key="1">
    <source>
        <dbReference type="SAM" id="Coils"/>
    </source>
</evidence>
<protein>
    <submittedName>
        <fullName evidence="3">Uncharacterized protein</fullName>
    </submittedName>
</protein>
<sequence>FMTVNDHLLTLRTGYHTRRNTIVVPWMLMLTILTLYFLYDSSHKYDFESQKARAERMIESYKEDKARYINRLSDAQKEGDKKKEDIYRRGIALADNSIKGFSIYFEQDG</sequence>
<comment type="caution">
    <text evidence="3">The sequence shown here is derived from an EMBL/GenBank/DDBJ whole genome shotgun (WGS) entry which is preliminary data.</text>
</comment>
<evidence type="ECO:0000313" key="3">
    <source>
        <dbReference type="EMBL" id="MCW8349410.1"/>
    </source>
</evidence>
<dbReference type="Proteomes" id="UP001155587">
    <property type="component" value="Unassembled WGS sequence"/>
</dbReference>
<gene>
    <name evidence="3" type="ORF">MD535_25915</name>
</gene>
<keyword evidence="2" id="KW-1133">Transmembrane helix</keyword>
<feature type="non-terminal residue" evidence="3">
    <location>
        <position position="109"/>
    </location>
</feature>
<dbReference type="EMBL" id="JAKRRY010000183">
    <property type="protein sequence ID" value="MCW8349410.1"/>
    <property type="molecule type" value="Genomic_DNA"/>
</dbReference>
<evidence type="ECO:0000313" key="4">
    <source>
        <dbReference type="Proteomes" id="UP001155587"/>
    </source>
</evidence>
<feature type="coiled-coil region" evidence="1">
    <location>
        <begin position="44"/>
        <end position="78"/>
    </location>
</feature>
<dbReference type="AlphaFoldDB" id="A0A9X3CVY0"/>
<feature type="transmembrane region" description="Helical" evidence="2">
    <location>
        <begin position="20"/>
        <end position="39"/>
    </location>
</feature>
<evidence type="ECO:0000256" key="2">
    <source>
        <dbReference type="SAM" id="Phobius"/>
    </source>
</evidence>
<feature type="non-terminal residue" evidence="3">
    <location>
        <position position="1"/>
    </location>
</feature>
<keyword evidence="4" id="KW-1185">Reference proteome</keyword>
<name>A0A9X3CVY0_9VIBR</name>
<accession>A0A9X3CVY0</accession>
<reference evidence="3" key="1">
    <citation type="submission" date="2022-02" db="EMBL/GenBank/DDBJ databases">
        <title>Vibrio sp. nov, a new bacterium isolated from seawater.</title>
        <authorList>
            <person name="Yuan Y."/>
        </authorList>
    </citation>
    <scope>NUCLEOTIDE SEQUENCE</scope>
    <source>
        <strain evidence="3">ZSDZ65</strain>
    </source>
</reference>